<reference evidence="5" key="1">
    <citation type="submission" date="2018-05" db="EMBL/GenBank/DDBJ databases">
        <title>Complete Genome Sequence of Methylobacterium sp. 17SD2-17.</title>
        <authorList>
            <person name="Srinivasan S."/>
        </authorList>
    </citation>
    <scope>NUCLEOTIDE SEQUENCE [LARGE SCALE GENOMIC DNA]</scope>
    <source>
        <strain evidence="5">17SD2-17</strain>
    </source>
</reference>
<evidence type="ECO:0000256" key="2">
    <source>
        <dbReference type="ARBA" id="ARBA00023002"/>
    </source>
</evidence>
<dbReference type="SUPFAM" id="SSF51905">
    <property type="entry name" value="FAD/NAD(P)-binding domain"/>
    <property type="match status" value="1"/>
</dbReference>
<dbReference type="OrthoDB" id="1494755at2"/>
<dbReference type="GO" id="GO:0016491">
    <property type="term" value="F:oxidoreductase activity"/>
    <property type="evidence" value="ECO:0007669"/>
    <property type="project" value="UniProtKB-KW"/>
</dbReference>
<dbReference type="Gene3D" id="3.50.50.60">
    <property type="entry name" value="FAD/NAD(P)-binding domain"/>
    <property type="match status" value="1"/>
</dbReference>
<organism evidence="4 5">
    <name type="scientific">Methylobacterium durans</name>
    <dbReference type="NCBI Taxonomy" id="2202825"/>
    <lineage>
        <taxon>Bacteria</taxon>
        <taxon>Pseudomonadati</taxon>
        <taxon>Pseudomonadota</taxon>
        <taxon>Alphaproteobacteria</taxon>
        <taxon>Hyphomicrobiales</taxon>
        <taxon>Methylobacteriaceae</taxon>
        <taxon>Methylobacterium</taxon>
    </lineage>
</organism>
<dbReference type="EMBL" id="CP029550">
    <property type="protein sequence ID" value="AWN44703.1"/>
    <property type="molecule type" value="Genomic_DNA"/>
</dbReference>
<name>A0A2U8WF09_9HYPH</name>
<proteinExistence type="predicted"/>
<accession>A0A2U8WF09</accession>
<gene>
    <name evidence="4" type="ORF">DK389_21110</name>
</gene>
<sequence length="436" mass="47246">MVRAYLIVERAIRAGLIDGAGRDLLVIGAGASGITAAIHAADRGVRTVVVEREPAAFVRQRFCLTRDIDPTLYDWPLAHWRRGHFPWSGPPMPLGWTAARANAIALGWEMRLRAALTRHAGRLDVRYGAGLDLPIPGAMPVASADGYLDLPLRQGASPTGSERFGALVSCVGFGGERCTEGGYTGSRFWESDQLEARDLGLPGVVPRVLVSGGGDGALQDFIRVVTAMGARQVYERLCNAGQAVRRALDRVERIVQGAEDQAQRTLIWNVLSADDEKAMAQLERAHEHAIAGLRASPAWATVDLVLAGLIRNPMPATVLAHDGACFSRCYALNRFLALLLLRLAQERGLPIQRRRHVRVASVTPVGHAACASAASCHGLEHDVEFVPAPGVPVDITAATDRFEVVVIRHGLSGPLNLFKDRSTVNRRHLLPYHLTR</sequence>
<keyword evidence="1" id="KW-0285">Flavoprotein</keyword>
<keyword evidence="2" id="KW-0560">Oxidoreductase</keyword>
<evidence type="ECO:0000313" key="4">
    <source>
        <dbReference type="EMBL" id="AWN44703.1"/>
    </source>
</evidence>
<dbReference type="PRINTS" id="PR00368">
    <property type="entry name" value="FADPNR"/>
</dbReference>
<protein>
    <recommendedName>
        <fullName evidence="3">FAD-dependent oxidoreductase 2 FAD-binding domain-containing protein</fullName>
    </recommendedName>
</protein>
<evidence type="ECO:0000313" key="5">
    <source>
        <dbReference type="Proteomes" id="UP000245926"/>
    </source>
</evidence>
<evidence type="ECO:0000256" key="1">
    <source>
        <dbReference type="ARBA" id="ARBA00022630"/>
    </source>
</evidence>
<dbReference type="Proteomes" id="UP000245926">
    <property type="component" value="Chromosome"/>
</dbReference>
<dbReference type="KEGG" id="mets:DK389_21110"/>
<dbReference type="InterPro" id="IPR036188">
    <property type="entry name" value="FAD/NAD-bd_sf"/>
</dbReference>
<dbReference type="Pfam" id="PF00890">
    <property type="entry name" value="FAD_binding_2"/>
    <property type="match status" value="1"/>
</dbReference>
<feature type="domain" description="FAD-dependent oxidoreductase 2 FAD-binding" evidence="3">
    <location>
        <begin position="23"/>
        <end position="55"/>
    </location>
</feature>
<dbReference type="AlphaFoldDB" id="A0A2U8WF09"/>
<evidence type="ECO:0000259" key="3">
    <source>
        <dbReference type="Pfam" id="PF00890"/>
    </source>
</evidence>
<keyword evidence="5" id="KW-1185">Reference proteome</keyword>
<dbReference type="InterPro" id="IPR003953">
    <property type="entry name" value="FAD-dep_OxRdtase_2_FAD-bd"/>
</dbReference>